<feature type="region of interest" description="Disordered" evidence="4">
    <location>
        <begin position="111"/>
        <end position="132"/>
    </location>
</feature>
<comment type="subcellular location">
    <subcellularLocation>
        <location evidence="1">Nucleus</location>
    </subcellularLocation>
</comment>
<sequence length="277" mass="31554">MALKVSGAHKGKPVTTDATFKKGQKSYPDFDTNSNGVPYTYISSSSTPAWDFPSAAIALLAPTRDLPLLVVTGPHREMFNKWQAQRWWGRKLRSDHGAIQCAKIQSAKLLNTPGRSEDGRDSTYPRLGSPERALGDPIALTRVDPRYKPTGVNKDFFPPDNLGNQKLWCWLERLSSWRPKGEMSVCGGIEDDDLFKRRGFRFPQLADGTRELRRVRFSREKFGEVHAKLWWETNRDEYKLSTFASKSEAFSMVIMKILFGVKMRIQESEFLSNQTSL</sequence>
<evidence type="ECO:0000256" key="1">
    <source>
        <dbReference type="ARBA" id="ARBA00004123"/>
    </source>
</evidence>
<evidence type="ECO:0000313" key="7">
    <source>
        <dbReference type="Proteomes" id="UP000653305"/>
    </source>
</evidence>
<dbReference type="AlphaFoldDB" id="A0A830CUY8"/>
<reference evidence="6" key="1">
    <citation type="submission" date="2020-07" db="EMBL/GenBank/DDBJ databases">
        <title>Ethylene signaling mediates host invasion by parasitic plants.</title>
        <authorList>
            <person name="Yoshida S."/>
        </authorList>
    </citation>
    <scope>NUCLEOTIDE SEQUENCE</scope>
    <source>
        <strain evidence="6">Okayama</strain>
    </source>
</reference>
<evidence type="ECO:0000256" key="3">
    <source>
        <dbReference type="ARBA" id="ARBA00023242"/>
    </source>
</evidence>
<evidence type="ECO:0000256" key="4">
    <source>
        <dbReference type="SAM" id="MobiDB-lite"/>
    </source>
</evidence>
<evidence type="ECO:0000259" key="5">
    <source>
        <dbReference type="PROSITE" id="PS51514"/>
    </source>
</evidence>
<evidence type="ECO:0000313" key="6">
    <source>
        <dbReference type="EMBL" id="GFP98825.1"/>
    </source>
</evidence>
<keyword evidence="3" id="KW-0539">Nucleus</keyword>
<name>A0A830CUY8_9LAMI</name>
<protein>
    <submittedName>
        <fullName evidence="6">Protein brevis radix-like 1</fullName>
    </submittedName>
</protein>
<accession>A0A830CUY8</accession>
<comment type="similarity">
    <text evidence="2">Belongs to the BRX family.</text>
</comment>
<organism evidence="6 7">
    <name type="scientific">Phtheirospermum japonicum</name>
    <dbReference type="NCBI Taxonomy" id="374723"/>
    <lineage>
        <taxon>Eukaryota</taxon>
        <taxon>Viridiplantae</taxon>
        <taxon>Streptophyta</taxon>
        <taxon>Embryophyta</taxon>
        <taxon>Tracheophyta</taxon>
        <taxon>Spermatophyta</taxon>
        <taxon>Magnoliopsida</taxon>
        <taxon>eudicotyledons</taxon>
        <taxon>Gunneridae</taxon>
        <taxon>Pentapetalae</taxon>
        <taxon>asterids</taxon>
        <taxon>lamiids</taxon>
        <taxon>Lamiales</taxon>
        <taxon>Orobanchaceae</taxon>
        <taxon>Orobanchaceae incertae sedis</taxon>
        <taxon>Phtheirospermum</taxon>
    </lineage>
</organism>
<gene>
    <name evidence="6" type="ORF">PHJA_002026400</name>
</gene>
<dbReference type="PROSITE" id="PS51514">
    <property type="entry name" value="BRX"/>
    <property type="match status" value="1"/>
</dbReference>
<feature type="domain" description="BRX" evidence="5">
    <location>
        <begin position="189"/>
        <end position="243"/>
    </location>
</feature>
<dbReference type="OrthoDB" id="10250282at2759"/>
<dbReference type="InterPro" id="IPR013591">
    <property type="entry name" value="Brevis_radix_dom"/>
</dbReference>
<dbReference type="PANTHER" id="PTHR46058">
    <property type="entry name" value="PROTEIN BREVIS RADIX-LIKE 1"/>
    <property type="match status" value="1"/>
</dbReference>
<dbReference type="Proteomes" id="UP000653305">
    <property type="component" value="Unassembled WGS sequence"/>
</dbReference>
<proteinExistence type="inferred from homology"/>
<evidence type="ECO:0000256" key="2">
    <source>
        <dbReference type="ARBA" id="ARBA00009057"/>
    </source>
</evidence>
<comment type="caution">
    <text evidence="6">The sequence shown here is derived from an EMBL/GenBank/DDBJ whole genome shotgun (WGS) entry which is preliminary data.</text>
</comment>
<feature type="region of interest" description="Disordered" evidence="4">
    <location>
        <begin position="1"/>
        <end position="20"/>
    </location>
</feature>
<keyword evidence="7" id="KW-1185">Reference proteome</keyword>
<dbReference type="Pfam" id="PF08381">
    <property type="entry name" value="BRX"/>
    <property type="match status" value="1"/>
</dbReference>
<dbReference type="InterPro" id="IPR044532">
    <property type="entry name" value="BRX-like"/>
</dbReference>
<dbReference type="PANTHER" id="PTHR46058:SF26">
    <property type="entry name" value="PROTEIN BREVIS RADIX-LIKE 1"/>
    <property type="match status" value="1"/>
</dbReference>
<dbReference type="GO" id="GO:0005634">
    <property type="term" value="C:nucleus"/>
    <property type="evidence" value="ECO:0007669"/>
    <property type="project" value="UniProtKB-SubCell"/>
</dbReference>
<dbReference type="EMBL" id="BMAC01000544">
    <property type="protein sequence ID" value="GFP98825.1"/>
    <property type="molecule type" value="Genomic_DNA"/>
</dbReference>